<name>A0ABN8FQL1_9BACL</name>
<dbReference type="InterPro" id="IPR049197">
    <property type="entry name" value="DUF6864"/>
</dbReference>
<keyword evidence="2" id="KW-1185">Reference proteome</keyword>
<dbReference type="RefSeq" id="WP_236338490.1">
    <property type="nucleotide sequence ID" value="NZ_CAKMMF010000001.1"/>
</dbReference>
<evidence type="ECO:0000313" key="2">
    <source>
        <dbReference type="Proteomes" id="UP000838686"/>
    </source>
</evidence>
<accession>A0ABN8FQL1</accession>
<comment type="caution">
    <text evidence="1">The sequence shown here is derived from an EMBL/GenBank/DDBJ whole genome shotgun (WGS) entry which is preliminary data.</text>
</comment>
<evidence type="ECO:0000313" key="1">
    <source>
        <dbReference type="EMBL" id="CAH1190333.1"/>
    </source>
</evidence>
<gene>
    <name evidence="1" type="ORF">PAECIP111893_00280</name>
</gene>
<dbReference type="Pfam" id="PF21732">
    <property type="entry name" value="DUF6864"/>
    <property type="match status" value="1"/>
</dbReference>
<dbReference type="EMBL" id="CAKMMF010000001">
    <property type="protein sequence ID" value="CAH1190333.1"/>
    <property type="molecule type" value="Genomic_DNA"/>
</dbReference>
<organism evidence="1 2">
    <name type="scientific">Paenibacillus plantiphilus</name>
    <dbReference type="NCBI Taxonomy" id="2905650"/>
    <lineage>
        <taxon>Bacteria</taxon>
        <taxon>Bacillati</taxon>
        <taxon>Bacillota</taxon>
        <taxon>Bacilli</taxon>
        <taxon>Bacillales</taxon>
        <taxon>Paenibacillaceae</taxon>
        <taxon>Paenibacillus</taxon>
    </lineage>
</organism>
<dbReference type="Proteomes" id="UP000838686">
    <property type="component" value="Unassembled WGS sequence"/>
</dbReference>
<protein>
    <submittedName>
        <fullName evidence="1">Uncharacterized protein</fullName>
    </submittedName>
</protein>
<sequence>MLKISTEQYDIWETGSVLVHNNETIIFKLTDDYDVDKKFPGYSEELNIKCVFTSDSNIDSPTTSIEVVSEDTAMITFCNFDKGLSGVSNSRPFLIGIVNDRNLYLSYRIYGLTESSMKIFYYTWYLGAVAKKNE</sequence>
<proteinExistence type="predicted"/>
<reference evidence="1" key="1">
    <citation type="submission" date="2022-01" db="EMBL/GenBank/DDBJ databases">
        <authorList>
            <person name="Criscuolo A."/>
        </authorList>
    </citation>
    <scope>NUCLEOTIDE SEQUENCE</scope>
    <source>
        <strain evidence="1">CIP111893</strain>
    </source>
</reference>